<dbReference type="Pfam" id="PF07396">
    <property type="entry name" value="Porin_O_P"/>
    <property type="match status" value="1"/>
</dbReference>
<dbReference type="RefSeq" id="WP_064714934.1">
    <property type="nucleotide sequence ID" value="NZ_JMTM01000024.1"/>
</dbReference>
<comment type="caution">
    <text evidence="2">The sequence shown here is derived from an EMBL/GenBank/DDBJ whole genome shotgun (WGS) entry which is preliminary data.</text>
</comment>
<sequence>MKKIFLLLVVCFVVNLTFGQEKQTNEGVFPFPDSLRSIIPVKKQSLLRDVDVIFNTRVALNSGFLDGSHTGSKFNYDQLRLEIKGKIHDKVSFRFRDRYTREPVPGNLDNISRSVDMAFLKVDLSPRTNFTFGKMCADWGGYEFDFNPIDILTYNDMIENSDNFLVGAGIAHTFADNKNSLSFQVLNSRTKTFEEQYGNAIPPGITASKTPFAFVANWRSSFFKGKLETTYSYSFFNEAKNAHMNYIALGNKFTAKNFVLYYDFQYSKENIDRKGIVSNIINSKYQYAAQDAVYLENWLRAEYLVTPKVNLLLTVMNSNHSWKGNPDPKATSKLGSSYGLIPTIQYMPFKDMNLKFYMAYTARKYDFTKYAETTFGVKDYTTGLLSFGFIAPLLVL</sequence>
<protein>
    <recommendedName>
        <fullName evidence="4">Phosphate-selective porin O and P</fullName>
    </recommendedName>
</protein>
<dbReference type="PATRIC" id="fig|29536.5.peg.1135"/>
<dbReference type="AlphaFoldDB" id="A0A199XS99"/>
<feature type="signal peptide" evidence="1">
    <location>
        <begin position="1"/>
        <end position="19"/>
    </location>
</feature>
<dbReference type="OrthoDB" id="846879at2"/>
<dbReference type="Proteomes" id="UP000093807">
    <property type="component" value="Unassembled WGS sequence"/>
</dbReference>
<feature type="chain" id="PRO_5008286882" description="Phosphate-selective porin O and P" evidence="1">
    <location>
        <begin position="20"/>
        <end position="396"/>
    </location>
</feature>
<evidence type="ECO:0000256" key="1">
    <source>
        <dbReference type="SAM" id="SignalP"/>
    </source>
</evidence>
<evidence type="ECO:0000313" key="3">
    <source>
        <dbReference type="Proteomes" id="UP000093807"/>
    </source>
</evidence>
<proteinExistence type="predicted"/>
<organism evidence="2 3">
    <name type="scientific">Flavobacterium succinicans</name>
    <dbReference type="NCBI Taxonomy" id="29536"/>
    <lineage>
        <taxon>Bacteria</taxon>
        <taxon>Pseudomonadati</taxon>
        <taxon>Bacteroidota</taxon>
        <taxon>Flavobacteriia</taxon>
        <taxon>Flavobacteriales</taxon>
        <taxon>Flavobacteriaceae</taxon>
        <taxon>Flavobacterium</taxon>
    </lineage>
</organism>
<evidence type="ECO:0008006" key="4">
    <source>
        <dbReference type="Google" id="ProtNLM"/>
    </source>
</evidence>
<dbReference type="InterPro" id="IPR010870">
    <property type="entry name" value="Porin_O/P"/>
</dbReference>
<name>A0A199XS99_9FLAO</name>
<keyword evidence="1" id="KW-0732">Signal</keyword>
<reference evidence="2 3" key="1">
    <citation type="submission" date="2016-06" db="EMBL/GenBank/DDBJ databases">
        <title>Draft genome sequence of Flavobacterium succinicans strain DD5b.</title>
        <authorList>
            <person name="Poehlein A."/>
            <person name="Daniel R."/>
            <person name="Simeonova D.D."/>
        </authorList>
    </citation>
    <scope>NUCLEOTIDE SEQUENCE [LARGE SCALE GENOMIC DNA]</scope>
    <source>
        <strain evidence="2 3">DD5b</strain>
    </source>
</reference>
<gene>
    <name evidence="2" type="ORF">FLB_10840</name>
</gene>
<dbReference type="EMBL" id="JMTM01000024">
    <property type="protein sequence ID" value="OAZ04520.1"/>
    <property type="molecule type" value="Genomic_DNA"/>
</dbReference>
<keyword evidence="3" id="KW-1185">Reference proteome</keyword>
<evidence type="ECO:0000313" key="2">
    <source>
        <dbReference type="EMBL" id="OAZ04520.1"/>
    </source>
</evidence>
<accession>A0A199XS99</accession>